<organism evidence="2 3">
    <name type="scientific">Westerdykella ornata</name>
    <dbReference type="NCBI Taxonomy" id="318751"/>
    <lineage>
        <taxon>Eukaryota</taxon>
        <taxon>Fungi</taxon>
        <taxon>Dikarya</taxon>
        <taxon>Ascomycota</taxon>
        <taxon>Pezizomycotina</taxon>
        <taxon>Dothideomycetes</taxon>
        <taxon>Pleosporomycetidae</taxon>
        <taxon>Pleosporales</taxon>
        <taxon>Sporormiaceae</taxon>
        <taxon>Westerdykella</taxon>
    </lineage>
</organism>
<name>A0A6A6JQT8_WESOR</name>
<dbReference type="EMBL" id="ML986487">
    <property type="protein sequence ID" value="KAF2278604.1"/>
    <property type="molecule type" value="Genomic_DNA"/>
</dbReference>
<dbReference type="Proteomes" id="UP000800097">
    <property type="component" value="Unassembled WGS sequence"/>
</dbReference>
<reference evidence="2" key="1">
    <citation type="journal article" date="2020" name="Stud. Mycol.">
        <title>101 Dothideomycetes genomes: a test case for predicting lifestyles and emergence of pathogens.</title>
        <authorList>
            <person name="Haridas S."/>
            <person name="Albert R."/>
            <person name="Binder M."/>
            <person name="Bloem J."/>
            <person name="Labutti K."/>
            <person name="Salamov A."/>
            <person name="Andreopoulos B."/>
            <person name="Baker S."/>
            <person name="Barry K."/>
            <person name="Bills G."/>
            <person name="Bluhm B."/>
            <person name="Cannon C."/>
            <person name="Castanera R."/>
            <person name="Culley D."/>
            <person name="Daum C."/>
            <person name="Ezra D."/>
            <person name="Gonzalez J."/>
            <person name="Henrissat B."/>
            <person name="Kuo A."/>
            <person name="Liang C."/>
            <person name="Lipzen A."/>
            <person name="Lutzoni F."/>
            <person name="Magnuson J."/>
            <person name="Mondo S."/>
            <person name="Nolan M."/>
            <person name="Ohm R."/>
            <person name="Pangilinan J."/>
            <person name="Park H.-J."/>
            <person name="Ramirez L."/>
            <person name="Alfaro M."/>
            <person name="Sun H."/>
            <person name="Tritt A."/>
            <person name="Yoshinaga Y."/>
            <person name="Zwiers L.-H."/>
            <person name="Turgeon B."/>
            <person name="Goodwin S."/>
            <person name="Spatafora J."/>
            <person name="Crous P."/>
            <person name="Grigoriev I."/>
        </authorList>
    </citation>
    <scope>NUCLEOTIDE SEQUENCE</scope>
    <source>
        <strain evidence="2">CBS 379.55</strain>
    </source>
</reference>
<dbReference type="AlphaFoldDB" id="A0A6A6JQT8"/>
<evidence type="ECO:0000313" key="3">
    <source>
        <dbReference type="Proteomes" id="UP000800097"/>
    </source>
</evidence>
<feature type="region of interest" description="Disordered" evidence="1">
    <location>
        <begin position="146"/>
        <end position="165"/>
    </location>
</feature>
<keyword evidence="3" id="KW-1185">Reference proteome</keyword>
<dbReference type="RefSeq" id="XP_033656143.1">
    <property type="nucleotide sequence ID" value="XM_033793804.1"/>
</dbReference>
<gene>
    <name evidence="2" type="ORF">EI97DRAFT_214756</name>
</gene>
<accession>A0A6A6JQT8</accession>
<sequence>MMRMPTNVVDTFLLREGVLGCQWPWQRLLKHCVAQRSQPIGPTQSGVLLNRRCGTETENVHPGRRRVSAGAVRGTVVVQGSAIGLLGGGGRGSKNALHECADRERRDPQCVAMNKGSGGELSRGSALQSNIRGICGRNVKSIMEECGERRQSRAREQGAEGHEEE</sequence>
<evidence type="ECO:0000313" key="2">
    <source>
        <dbReference type="EMBL" id="KAF2278604.1"/>
    </source>
</evidence>
<proteinExistence type="predicted"/>
<dbReference type="GeneID" id="54546979"/>
<protein>
    <submittedName>
        <fullName evidence="2">Uncharacterized protein</fullName>
    </submittedName>
</protein>
<evidence type="ECO:0000256" key="1">
    <source>
        <dbReference type="SAM" id="MobiDB-lite"/>
    </source>
</evidence>